<feature type="domain" description="GLUG" evidence="1">
    <location>
        <begin position="293"/>
        <end position="320"/>
    </location>
</feature>
<accession>A0A484F736</accession>
<proteinExistence type="predicted"/>
<evidence type="ECO:0000259" key="1">
    <source>
        <dbReference type="Pfam" id="PF07581"/>
    </source>
</evidence>
<dbReference type="AlphaFoldDB" id="A0A484F736"/>
<dbReference type="Gene3D" id="2.160.20.110">
    <property type="match status" value="1"/>
</dbReference>
<organism evidence="2 3">
    <name type="scientific">Methanimicrococcus blatticola</name>
    <dbReference type="NCBI Taxonomy" id="91560"/>
    <lineage>
        <taxon>Archaea</taxon>
        <taxon>Methanobacteriati</taxon>
        <taxon>Methanobacteriota</taxon>
        <taxon>Stenosarchaea group</taxon>
        <taxon>Methanomicrobia</taxon>
        <taxon>Methanosarcinales</taxon>
        <taxon>Methanosarcinaceae</taxon>
        <taxon>Methanimicrococcus</taxon>
    </lineage>
</organism>
<reference evidence="2 3" key="1">
    <citation type="submission" date="2019-03" db="EMBL/GenBank/DDBJ databases">
        <title>Genomic Encyclopedia of Type Strains, Phase IV (KMG-IV): sequencing the most valuable type-strain genomes for metagenomic binning, comparative biology and taxonomic classification.</title>
        <authorList>
            <person name="Goeker M."/>
        </authorList>
    </citation>
    <scope>NUCLEOTIDE SEQUENCE [LARGE SCALE GENOMIC DNA]</scope>
    <source>
        <strain evidence="2 3">DSM 13328</strain>
    </source>
</reference>
<gene>
    <name evidence="2" type="ORF">C7391_0461</name>
</gene>
<dbReference type="EMBL" id="SNYS01000006">
    <property type="protein sequence ID" value="TDQ70123.1"/>
    <property type="molecule type" value="Genomic_DNA"/>
</dbReference>
<name>A0A484F736_9EURY</name>
<comment type="caution">
    <text evidence="2">The sequence shown here is derived from an EMBL/GenBank/DDBJ whole genome shotgun (WGS) entry which is preliminary data.</text>
</comment>
<dbReference type="InterPro" id="IPR011493">
    <property type="entry name" value="GLUG"/>
</dbReference>
<dbReference type="Proteomes" id="UP000294855">
    <property type="component" value="Unassembled WGS sequence"/>
</dbReference>
<protein>
    <submittedName>
        <fullName evidence="2">GLUG motif-containing protein</fullName>
    </submittedName>
</protein>
<keyword evidence="3" id="KW-1185">Reference proteome</keyword>
<sequence length="368" mass="38569">MKKGSKFIRLFTVMIFLFILTSGVAAADFEDGDGTVENPYQIKTADQLNDVRNNLTAHYVLIEDINLTGTAYENNWAPIGKYNFEFKGTFEGNNHKIENLKIQTTTNNGGFFGSAIDSYIANLTLVNVEINGKVNTSSLVGQINNSIVKNCHADGDVVGTSNVGGIVGRAKETKIESCSFKGSVTGTGTVGGIVGELYEADISGCTVKNALIKSSGSNTGGVIGRYSALNNKMTECVVEADVKVESTTATAAATCIGGLIGLIEGSNDILTPLEVQKSKSAAVVSAYGGDQYGGRDVGGLVGQSQYNISFESCTFSGKVTAYNEKNLTTFTLKNNASQNVGGFVGNVFSGSAAIKNSSVIGESIMGSF</sequence>
<feature type="domain" description="GLUG" evidence="1">
    <location>
        <begin position="159"/>
        <end position="185"/>
    </location>
</feature>
<evidence type="ECO:0000313" key="2">
    <source>
        <dbReference type="EMBL" id="TDQ70123.1"/>
    </source>
</evidence>
<dbReference type="OrthoDB" id="103676at2157"/>
<evidence type="ECO:0000313" key="3">
    <source>
        <dbReference type="Proteomes" id="UP000294855"/>
    </source>
</evidence>
<dbReference type="RefSeq" id="WP_133516943.1">
    <property type="nucleotide sequence ID" value="NZ_JAHDUW010000005.1"/>
</dbReference>
<dbReference type="Pfam" id="PF07581">
    <property type="entry name" value="Glug"/>
    <property type="match status" value="2"/>
</dbReference>